<keyword evidence="4 5" id="KW-0472">Membrane</keyword>
<dbReference type="FunCoup" id="A0A2P5I7N4">
    <property type="interactions" value="34"/>
</dbReference>
<dbReference type="Pfam" id="PF07264">
    <property type="entry name" value="EI24"/>
    <property type="match status" value="1"/>
</dbReference>
<dbReference type="PANTHER" id="PTHR34292:SF2">
    <property type="entry name" value="OUTER SPORE WALL PROTEIN LDS1"/>
    <property type="match status" value="1"/>
</dbReference>
<evidence type="ECO:0000256" key="3">
    <source>
        <dbReference type="ARBA" id="ARBA00022989"/>
    </source>
</evidence>
<feature type="transmembrane region" description="Helical" evidence="5">
    <location>
        <begin position="86"/>
        <end position="106"/>
    </location>
</feature>
<evidence type="ECO:0000256" key="5">
    <source>
        <dbReference type="SAM" id="Phobius"/>
    </source>
</evidence>
<feature type="transmembrane region" description="Helical" evidence="5">
    <location>
        <begin position="59"/>
        <end position="80"/>
    </location>
</feature>
<protein>
    <recommendedName>
        <fullName evidence="8">Outer spore wall protein RRT8</fullName>
    </recommendedName>
</protein>
<evidence type="ECO:0000256" key="2">
    <source>
        <dbReference type="ARBA" id="ARBA00022692"/>
    </source>
</evidence>
<dbReference type="GO" id="GO:0005619">
    <property type="term" value="C:ascospore wall"/>
    <property type="evidence" value="ECO:0007669"/>
    <property type="project" value="TreeGrafter"/>
</dbReference>
<sequence>MSQRRGIVDSIQAKAGEVGKEDFDKAKTLVNDAARSGSYIYPIKGIAYFISHRALWKPFLSKLGPTLTLSAGVLASMFFFTYLPQLAVMVFVEGPLAVFSTVLLVLNESSTLVSTISKTWVLQDALLDTFDGTLVARDSTNLVKGGRKIKSGNDPISKLGEIIKSPFERFTPSALMRYVIYLPLNFIPVVGTVIFISLQGHTRGKSVHDRYFQLKGWSSRQKADWLQEHVGPYSAFGTVATLLEMVPFVGIFFSFTNAVGAALWAADIESKSTSMTRTTAPGLREAAREAE</sequence>
<keyword evidence="2 5" id="KW-0812">Transmembrane</keyword>
<comment type="subcellular location">
    <subcellularLocation>
        <location evidence="1">Membrane</location>
        <topology evidence="1">Multi-pass membrane protein</topology>
    </subcellularLocation>
</comment>
<organism evidence="6 7">
    <name type="scientific">Diaporthe helianthi</name>
    <dbReference type="NCBI Taxonomy" id="158607"/>
    <lineage>
        <taxon>Eukaryota</taxon>
        <taxon>Fungi</taxon>
        <taxon>Dikarya</taxon>
        <taxon>Ascomycota</taxon>
        <taxon>Pezizomycotina</taxon>
        <taxon>Sordariomycetes</taxon>
        <taxon>Sordariomycetidae</taxon>
        <taxon>Diaporthales</taxon>
        <taxon>Diaporthaceae</taxon>
        <taxon>Diaporthe</taxon>
    </lineage>
</organism>
<dbReference type="GO" id="GO:0005811">
    <property type="term" value="C:lipid droplet"/>
    <property type="evidence" value="ECO:0007669"/>
    <property type="project" value="TreeGrafter"/>
</dbReference>
<dbReference type="PANTHER" id="PTHR34292">
    <property type="entry name" value="OUTER SPORE WALL PROTEIN LDS1"/>
    <property type="match status" value="1"/>
</dbReference>
<dbReference type="EMBL" id="MAVT02000181">
    <property type="protein sequence ID" value="POS78506.1"/>
    <property type="molecule type" value="Genomic_DNA"/>
</dbReference>
<evidence type="ECO:0008006" key="8">
    <source>
        <dbReference type="Google" id="ProtNLM"/>
    </source>
</evidence>
<dbReference type="InterPro" id="IPR059112">
    <property type="entry name" value="CysZ/EI24"/>
</dbReference>
<comment type="caution">
    <text evidence="6">The sequence shown here is derived from an EMBL/GenBank/DDBJ whole genome shotgun (WGS) entry which is preliminary data.</text>
</comment>
<feature type="transmembrane region" description="Helical" evidence="5">
    <location>
        <begin position="245"/>
        <end position="266"/>
    </location>
</feature>
<name>A0A2P5I7N4_DIAHE</name>
<feature type="transmembrane region" description="Helical" evidence="5">
    <location>
        <begin position="178"/>
        <end position="198"/>
    </location>
</feature>
<dbReference type="STRING" id="158607.A0A2P5I7N4"/>
<keyword evidence="7" id="KW-1185">Reference proteome</keyword>
<evidence type="ECO:0000256" key="4">
    <source>
        <dbReference type="ARBA" id="ARBA00023136"/>
    </source>
</evidence>
<dbReference type="GO" id="GO:0005628">
    <property type="term" value="C:prospore membrane"/>
    <property type="evidence" value="ECO:0007669"/>
    <property type="project" value="TreeGrafter"/>
</dbReference>
<proteinExistence type="predicted"/>
<dbReference type="InParanoid" id="A0A2P5I7N4"/>
<reference evidence="6" key="1">
    <citation type="submission" date="2017-09" db="EMBL/GenBank/DDBJ databases">
        <title>Polyketide synthases of a Diaporthe helianthi virulent isolate.</title>
        <authorList>
            <person name="Baroncelli R."/>
        </authorList>
    </citation>
    <scope>NUCLEOTIDE SEQUENCE [LARGE SCALE GENOMIC DNA]</scope>
    <source>
        <strain evidence="6">7/96</strain>
    </source>
</reference>
<dbReference type="OrthoDB" id="10012223at2759"/>
<accession>A0A2P5I7N4</accession>
<evidence type="ECO:0000256" key="1">
    <source>
        <dbReference type="ARBA" id="ARBA00004141"/>
    </source>
</evidence>
<keyword evidence="3 5" id="KW-1133">Transmembrane helix</keyword>
<evidence type="ECO:0000313" key="6">
    <source>
        <dbReference type="EMBL" id="POS78506.1"/>
    </source>
</evidence>
<dbReference type="Proteomes" id="UP000094444">
    <property type="component" value="Unassembled WGS sequence"/>
</dbReference>
<dbReference type="InterPro" id="IPR052786">
    <property type="entry name" value="Spore_wall_assembly"/>
</dbReference>
<evidence type="ECO:0000313" key="7">
    <source>
        <dbReference type="Proteomes" id="UP000094444"/>
    </source>
</evidence>
<gene>
    <name evidence="6" type="ORF">DHEL01_v203112</name>
</gene>
<dbReference type="AlphaFoldDB" id="A0A2P5I7N4"/>